<dbReference type="NCBIfam" id="TIGR02241">
    <property type="entry name" value="conserved hypothetical phage tail region protein"/>
    <property type="match status" value="1"/>
</dbReference>
<dbReference type="Proteomes" id="UP000280726">
    <property type="component" value="Unassembled WGS sequence"/>
</dbReference>
<evidence type="ECO:0000313" key="1">
    <source>
        <dbReference type="EMBL" id="RPF29000.1"/>
    </source>
</evidence>
<accession>A0A3N4ZCG1</accession>
<proteinExistence type="predicted"/>
<dbReference type="AlphaFoldDB" id="A0A3N4ZCG1"/>
<dbReference type="GO" id="GO:0005198">
    <property type="term" value="F:structural molecule activity"/>
    <property type="evidence" value="ECO:0007669"/>
    <property type="project" value="InterPro"/>
</dbReference>
<organism evidence="1 2">
    <name type="scientific">Georgenia muralis</name>
    <dbReference type="NCBI Taxonomy" id="154117"/>
    <lineage>
        <taxon>Bacteria</taxon>
        <taxon>Bacillati</taxon>
        <taxon>Actinomycetota</taxon>
        <taxon>Actinomycetes</taxon>
        <taxon>Micrococcales</taxon>
        <taxon>Bogoriellaceae</taxon>
        <taxon>Georgenia</taxon>
    </lineage>
</organism>
<sequence>MARTDPLRKFRFRLEIDGLEQAAFSEVTIGDLASDPIEYREGDEARLTVRKLSGLTKYANVTLKWGITDSLELADWHQLVVGGATLQDDIRKTVVIRVQNEAGEDKAAFEVTRAWPCKYDPTDLNGTGNEVAIDTLELANEGIRRIQ</sequence>
<comment type="caution">
    <text evidence="1">The sequence shown here is derived from an EMBL/GenBank/DDBJ whole genome shotgun (WGS) entry which is preliminary data.</text>
</comment>
<dbReference type="InterPro" id="IPR011747">
    <property type="entry name" value="CHP02241"/>
</dbReference>
<evidence type="ECO:0000313" key="2">
    <source>
        <dbReference type="Proteomes" id="UP000280726"/>
    </source>
</evidence>
<dbReference type="EMBL" id="RKRA01000001">
    <property type="protein sequence ID" value="RPF29000.1"/>
    <property type="molecule type" value="Genomic_DNA"/>
</dbReference>
<dbReference type="PANTHER" id="PTHR38009:SF1">
    <property type="entry name" value="CONSERVED HYPOTHETICAL PHAGE TAIL PROTEIN"/>
    <property type="match status" value="1"/>
</dbReference>
<protein>
    <submittedName>
        <fullName evidence="1">Phage tail-like protein</fullName>
    </submittedName>
</protein>
<dbReference type="RefSeq" id="WP_123919629.1">
    <property type="nucleotide sequence ID" value="NZ_RKRA01000001.1"/>
</dbReference>
<dbReference type="OrthoDB" id="9790161at2"/>
<dbReference type="InterPro" id="IPR010667">
    <property type="entry name" value="Phage_T4_Gp19"/>
</dbReference>
<dbReference type="Pfam" id="PF06841">
    <property type="entry name" value="Phage_T4_gp19"/>
    <property type="match status" value="1"/>
</dbReference>
<gene>
    <name evidence="1" type="ORF">EDD32_3551</name>
</gene>
<dbReference type="PANTHER" id="PTHR38009">
    <property type="entry name" value="CONSERVED HYPOTHETICAL PHAGE TAIL PROTEIN"/>
    <property type="match status" value="1"/>
</dbReference>
<name>A0A3N4ZCG1_9MICO</name>
<reference evidence="1 2" key="1">
    <citation type="submission" date="2018-11" db="EMBL/GenBank/DDBJ databases">
        <title>Sequencing the genomes of 1000 actinobacteria strains.</title>
        <authorList>
            <person name="Klenk H.-P."/>
        </authorList>
    </citation>
    <scope>NUCLEOTIDE SEQUENCE [LARGE SCALE GENOMIC DNA]</scope>
    <source>
        <strain evidence="1 2">DSM 14418</strain>
    </source>
</reference>
<keyword evidence="2" id="KW-1185">Reference proteome</keyword>